<comment type="caution">
    <text evidence="1">The sequence shown here is derived from an EMBL/GenBank/DDBJ whole genome shotgun (WGS) entry which is preliminary data.</text>
</comment>
<name>A0A829QBZ7_9MYCO</name>
<organism evidence="1 2">
    <name type="scientific">Mycobacteroides abscessus 1948</name>
    <dbReference type="NCBI Taxonomy" id="1299323"/>
    <lineage>
        <taxon>Bacteria</taxon>
        <taxon>Bacillati</taxon>
        <taxon>Actinomycetota</taxon>
        <taxon>Actinomycetes</taxon>
        <taxon>Mycobacteriales</taxon>
        <taxon>Mycobacteriaceae</taxon>
        <taxon>Mycobacteroides</taxon>
        <taxon>Mycobacteroides abscessus</taxon>
    </lineage>
</organism>
<sequence>MAPTTFARVGVGGSTKDASRARNQNVCRMFANTAAPLQPM</sequence>
<accession>A0A829QBZ7</accession>
<evidence type="ECO:0000313" key="1">
    <source>
        <dbReference type="EMBL" id="EUA59990.1"/>
    </source>
</evidence>
<gene>
    <name evidence="1" type="ORF">I542_0114</name>
</gene>
<dbReference type="Proteomes" id="UP000021210">
    <property type="component" value="Unassembled WGS sequence"/>
</dbReference>
<reference evidence="1 2" key="1">
    <citation type="submission" date="2013-12" db="EMBL/GenBank/DDBJ databases">
        <authorList>
            <person name="Zelazny A."/>
            <person name="Olivier K."/>
            <person name="Holland S."/>
            <person name="Lenaerts A."/>
            <person name="Ordway D."/>
            <person name="DeGroote M.A."/>
            <person name="Parker T."/>
            <person name="Sizemore C."/>
            <person name="Tallon L.J."/>
            <person name="Sadzewicz L.K."/>
            <person name="Sengamalay N."/>
            <person name="Fraser C.M."/>
            <person name="Hine E."/>
            <person name="Shefchek K.A."/>
            <person name="Das S.P."/>
            <person name="Tettelin H."/>
        </authorList>
    </citation>
    <scope>NUCLEOTIDE SEQUENCE [LARGE SCALE GENOMIC DNA]</scope>
    <source>
        <strain evidence="1 2">1948</strain>
    </source>
</reference>
<evidence type="ECO:0000313" key="2">
    <source>
        <dbReference type="Proteomes" id="UP000021210"/>
    </source>
</evidence>
<dbReference type="AlphaFoldDB" id="A0A829QBZ7"/>
<protein>
    <submittedName>
        <fullName evidence="1">Uncharacterized protein</fullName>
    </submittedName>
</protein>
<proteinExistence type="predicted"/>
<dbReference type="EMBL" id="JAOH01000002">
    <property type="protein sequence ID" value="EUA59990.1"/>
    <property type="molecule type" value="Genomic_DNA"/>
</dbReference>